<evidence type="ECO:0000256" key="10">
    <source>
        <dbReference type="HAMAP-Rule" id="MF_00115"/>
    </source>
</evidence>
<keyword evidence="4 10" id="KW-1003">Cell membrane</keyword>
<evidence type="ECO:0000256" key="3">
    <source>
        <dbReference type="ARBA" id="ARBA00022448"/>
    </source>
</evidence>
<proteinExistence type="inferred from homology"/>
<comment type="subcellular location">
    <subcellularLocation>
        <location evidence="1 10">Cell membrane</location>
        <topology evidence="1 10">Multi-pass membrane protein</topology>
    </subcellularLocation>
</comment>
<evidence type="ECO:0000256" key="9">
    <source>
        <dbReference type="ARBA" id="ARBA00023303"/>
    </source>
</evidence>
<evidence type="ECO:0000256" key="5">
    <source>
        <dbReference type="ARBA" id="ARBA00022692"/>
    </source>
</evidence>
<comment type="subunit">
    <text evidence="10">Homopentamer.</text>
</comment>
<feature type="transmembrane region" description="Helical" evidence="10">
    <location>
        <begin position="85"/>
        <end position="109"/>
    </location>
</feature>
<gene>
    <name evidence="10 11" type="primary">mscL</name>
    <name evidence="11" type="ORF">NCTC10571_00713</name>
</gene>
<dbReference type="GeneID" id="62778042"/>
<dbReference type="STRING" id="1122216.GCA_000423385_00456"/>
<keyword evidence="7 10" id="KW-0406">Ion transport</keyword>
<dbReference type="AlphaFoldDB" id="A0A378NQ94"/>
<dbReference type="EMBL" id="UGPP01000001">
    <property type="protein sequence ID" value="STY70574.1"/>
    <property type="molecule type" value="Genomic_DNA"/>
</dbReference>
<dbReference type="Gene3D" id="1.10.1200.120">
    <property type="entry name" value="Large-conductance mechanosensitive channel, MscL, domain 1"/>
    <property type="match status" value="1"/>
</dbReference>
<dbReference type="InterPro" id="IPR019823">
    <property type="entry name" value="Mechanosensitive_channel_CS"/>
</dbReference>
<organism evidence="11 12">
    <name type="scientific">Megamonas hypermegale</name>
    <dbReference type="NCBI Taxonomy" id="158847"/>
    <lineage>
        <taxon>Bacteria</taxon>
        <taxon>Bacillati</taxon>
        <taxon>Bacillota</taxon>
        <taxon>Negativicutes</taxon>
        <taxon>Selenomonadales</taxon>
        <taxon>Selenomonadaceae</taxon>
        <taxon>Megamonas</taxon>
    </lineage>
</organism>
<dbReference type="Proteomes" id="UP000255234">
    <property type="component" value="Unassembled WGS sequence"/>
</dbReference>
<dbReference type="InterPro" id="IPR001185">
    <property type="entry name" value="MS_channel"/>
</dbReference>
<feature type="transmembrane region" description="Helical" evidence="10">
    <location>
        <begin position="20"/>
        <end position="38"/>
    </location>
</feature>
<dbReference type="GO" id="GO:0008381">
    <property type="term" value="F:mechanosensitive monoatomic ion channel activity"/>
    <property type="evidence" value="ECO:0007669"/>
    <property type="project" value="UniProtKB-UniRule"/>
</dbReference>
<protein>
    <recommendedName>
        <fullName evidence="10">Large-conductance mechanosensitive channel</fullName>
    </recommendedName>
</protein>
<accession>A0A378NQ94</accession>
<dbReference type="RefSeq" id="WP_008538560.1">
    <property type="nucleotide sequence ID" value="NZ_UGPP01000001.1"/>
</dbReference>
<dbReference type="PRINTS" id="PR01264">
    <property type="entry name" value="MECHCHANNEL"/>
</dbReference>
<dbReference type="PANTHER" id="PTHR30266">
    <property type="entry name" value="MECHANOSENSITIVE CHANNEL MSCL"/>
    <property type="match status" value="1"/>
</dbReference>
<name>A0A378NQ94_9FIRM</name>
<evidence type="ECO:0000256" key="2">
    <source>
        <dbReference type="ARBA" id="ARBA00007254"/>
    </source>
</evidence>
<dbReference type="PROSITE" id="PS01327">
    <property type="entry name" value="MSCL"/>
    <property type="match status" value="1"/>
</dbReference>
<reference evidence="11 12" key="1">
    <citation type="submission" date="2018-06" db="EMBL/GenBank/DDBJ databases">
        <authorList>
            <consortium name="Pathogen Informatics"/>
            <person name="Doyle S."/>
        </authorList>
    </citation>
    <scope>NUCLEOTIDE SEQUENCE [LARGE SCALE GENOMIC DNA]</scope>
    <source>
        <strain evidence="11 12">NCTC10571</strain>
    </source>
</reference>
<dbReference type="InterPro" id="IPR036019">
    <property type="entry name" value="MscL_channel"/>
</dbReference>
<evidence type="ECO:0000256" key="1">
    <source>
        <dbReference type="ARBA" id="ARBA00004651"/>
    </source>
</evidence>
<keyword evidence="3 10" id="KW-0813">Transport</keyword>
<sequence>MKNFFIEFKKFAFKGNMLDLAVGMIIGTAFTGLVNSIVKNLIMPIISIFTGGIDFNNMYLPLSKATFILAEKGADLETAKKAGAVFAYGAFLTDFLQFLILAFVVFCLIRQLNKLIPIPKEPPKTKICPFCKSEIPHEATKCAHCTSDLPTT</sequence>
<evidence type="ECO:0000313" key="12">
    <source>
        <dbReference type="Proteomes" id="UP000255234"/>
    </source>
</evidence>
<keyword evidence="6 10" id="KW-1133">Transmembrane helix</keyword>
<dbReference type="InterPro" id="IPR037673">
    <property type="entry name" value="MSC/AndL"/>
</dbReference>
<evidence type="ECO:0000256" key="8">
    <source>
        <dbReference type="ARBA" id="ARBA00023136"/>
    </source>
</evidence>
<comment type="function">
    <text evidence="10">Channel that opens in response to stretch forces in the membrane lipid bilayer. May participate in the regulation of osmotic pressure changes within the cell.</text>
</comment>
<evidence type="ECO:0000256" key="4">
    <source>
        <dbReference type="ARBA" id="ARBA00022475"/>
    </source>
</evidence>
<dbReference type="SUPFAM" id="SSF81330">
    <property type="entry name" value="Gated mechanosensitive channel"/>
    <property type="match status" value="1"/>
</dbReference>
<evidence type="ECO:0000256" key="6">
    <source>
        <dbReference type="ARBA" id="ARBA00022989"/>
    </source>
</evidence>
<comment type="similarity">
    <text evidence="2 10">Belongs to the MscL family.</text>
</comment>
<dbReference type="HAMAP" id="MF_00115">
    <property type="entry name" value="MscL"/>
    <property type="match status" value="1"/>
</dbReference>
<dbReference type="NCBIfam" id="TIGR00220">
    <property type="entry name" value="mscL"/>
    <property type="match status" value="1"/>
</dbReference>
<dbReference type="Pfam" id="PF01741">
    <property type="entry name" value="MscL"/>
    <property type="match status" value="1"/>
</dbReference>
<evidence type="ECO:0000313" key="11">
    <source>
        <dbReference type="EMBL" id="STY70574.1"/>
    </source>
</evidence>
<keyword evidence="8 10" id="KW-0472">Membrane</keyword>
<evidence type="ECO:0000256" key="7">
    <source>
        <dbReference type="ARBA" id="ARBA00023065"/>
    </source>
</evidence>
<dbReference type="PANTHER" id="PTHR30266:SF2">
    <property type="entry name" value="LARGE-CONDUCTANCE MECHANOSENSITIVE CHANNEL"/>
    <property type="match status" value="1"/>
</dbReference>
<dbReference type="GO" id="GO:0005886">
    <property type="term" value="C:plasma membrane"/>
    <property type="evidence" value="ECO:0007669"/>
    <property type="project" value="UniProtKB-SubCell"/>
</dbReference>
<keyword evidence="5 10" id="KW-0812">Transmembrane</keyword>
<keyword evidence="9 10" id="KW-0407">Ion channel</keyword>